<accession>A0A8J2K467</accession>
<sequence>IFSQQESMDDISDLC</sequence>
<protein>
    <submittedName>
        <fullName evidence="1">Uncharacterized protein</fullName>
    </submittedName>
</protein>
<dbReference type="Proteomes" id="UP000708208">
    <property type="component" value="Unassembled WGS sequence"/>
</dbReference>
<evidence type="ECO:0000313" key="2">
    <source>
        <dbReference type="Proteomes" id="UP000708208"/>
    </source>
</evidence>
<name>A0A8J2K467_9HEXA</name>
<gene>
    <name evidence="1" type="ORF">AFUS01_LOCUS21065</name>
</gene>
<proteinExistence type="predicted"/>
<evidence type="ECO:0000313" key="1">
    <source>
        <dbReference type="EMBL" id="CAG7732555.1"/>
    </source>
</evidence>
<organism evidence="1 2">
    <name type="scientific">Allacma fusca</name>
    <dbReference type="NCBI Taxonomy" id="39272"/>
    <lineage>
        <taxon>Eukaryota</taxon>
        <taxon>Metazoa</taxon>
        <taxon>Ecdysozoa</taxon>
        <taxon>Arthropoda</taxon>
        <taxon>Hexapoda</taxon>
        <taxon>Collembola</taxon>
        <taxon>Symphypleona</taxon>
        <taxon>Sminthuridae</taxon>
        <taxon>Allacma</taxon>
    </lineage>
</organism>
<keyword evidence="2" id="KW-1185">Reference proteome</keyword>
<feature type="non-terminal residue" evidence="1">
    <location>
        <position position="1"/>
    </location>
</feature>
<comment type="caution">
    <text evidence="1">The sequence shown here is derived from an EMBL/GenBank/DDBJ whole genome shotgun (WGS) entry which is preliminary data.</text>
</comment>
<dbReference type="EMBL" id="CAJVCH010233691">
    <property type="protein sequence ID" value="CAG7732555.1"/>
    <property type="molecule type" value="Genomic_DNA"/>
</dbReference>
<reference evidence="1" key="1">
    <citation type="submission" date="2021-06" db="EMBL/GenBank/DDBJ databases">
        <authorList>
            <person name="Hodson N. C."/>
            <person name="Mongue J. A."/>
            <person name="Jaron S. K."/>
        </authorList>
    </citation>
    <scope>NUCLEOTIDE SEQUENCE</scope>
</reference>